<evidence type="ECO:0000256" key="2">
    <source>
        <dbReference type="ARBA" id="ARBA00023125"/>
    </source>
</evidence>
<proteinExistence type="predicted"/>
<name>A0ABY4YML4_9MICO</name>
<dbReference type="CDD" id="cd07377">
    <property type="entry name" value="WHTH_GntR"/>
    <property type="match status" value="1"/>
</dbReference>
<evidence type="ECO:0000256" key="3">
    <source>
        <dbReference type="ARBA" id="ARBA00023163"/>
    </source>
</evidence>
<evidence type="ECO:0000313" key="5">
    <source>
        <dbReference type="EMBL" id="USQ77510.1"/>
    </source>
</evidence>
<protein>
    <submittedName>
        <fullName evidence="5">GntR family transcriptional regulator</fullName>
    </submittedName>
</protein>
<dbReference type="PROSITE" id="PS50949">
    <property type="entry name" value="HTH_GNTR"/>
    <property type="match status" value="1"/>
</dbReference>
<keyword evidence="1" id="KW-0805">Transcription regulation</keyword>
<keyword evidence="2" id="KW-0238">DNA-binding</keyword>
<dbReference type="Proteomes" id="UP001056535">
    <property type="component" value="Chromosome"/>
</dbReference>
<dbReference type="PANTHER" id="PTHR38445:SF7">
    <property type="entry name" value="GNTR-FAMILY TRANSCRIPTIONAL REGULATOR"/>
    <property type="match status" value="1"/>
</dbReference>
<dbReference type="Gene3D" id="1.10.10.10">
    <property type="entry name" value="Winged helix-like DNA-binding domain superfamily/Winged helix DNA-binding domain"/>
    <property type="match status" value="1"/>
</dbReference>
<dbReference type="EMBL" id="CP099490">
    <property type="protein sequence ID" value="USQ77510.1"/>
    <property type="molecule type" value="Genomic_DNA"/>
</dbReference>
<dbReference type="PANTHER" id="PTHR38445">
    <property type="entry name" value="HTH-TYPE TRANSCRIPTIONAL REPRESSOR YTRA"/>
    <property type="match status" value="1"/>
</dbReference>
<keyword evidence="6" id="KW-1185">Reference proteome</keyword>
<dbReference type="Pfam" id="PF00392">
    <property type="entry name" value="GntR"/>
    <property type="match status" value="1"/>
</dbReference>
<dbReference type="InterPro" id="IPR036390">
    <property type="entry name" value="WH_DNA-bd_sf"/>
</dbReference>
<organism evidence="5 6">
    <name type="scientific">Ornithinimicrobium cryptoxanthini</name>
    <dbReference type="NCBI Taxonomy" id="2934161"/>
    <lineage>
        <taxon>Bacteria</taxon>
        <taxon>Bacillati</taxon>
        <taxon>Actinomycetota</taxon>
        <taxon>Actinomycetes</taxon>
        <taxon>Micrococcales</taxon>
        <taxon>Ornithinimicrobiaceae</taxon>
        <taxon>Ornithinimicrobium</taxon>
    </lineage>
</organism>
<sequence length="132" mass="14662">MLIRIDPRASEPIYVQIERELRRAITSGDVVEGERLPAARDLAKSLDVNMHTVLRAYTELRDAGVIDVRRGRGAVVLPQAAVAPEVDEAVEQLLKMARRHSIPLSQLHQALDDQALDDQALDDQALDKGAHR</sequence>
<keyword evidence="3" id="KW-0804">Transcription</keyword>
<evidence type="ECO:0000313" key="6">
    <source>
        <dbReference type="Proteomes" id="UP001056535"/>
    </source>
</evidence>
<evidence type="ECO:0000256" key="1">
    <source>
        <dbReference type="ARBA" id="ARBA00023015"/>
    </source>
</evidence>
<evidence type="ECO:0000259" key="4">
    <source>
        <dbReference type="PROSITE" id="PS50949"/>
    </source>
</evidence>
<accession>A0ABY4YML4</accession>
<dbReference type="SMART" id="SM00345">
    <property type="entry name" value="HTH_GNTR"/>
    <property type="match status" value="1"/>
</dbReference>
<gene>
    <name evidence="5" type="ORF">NF557_06275</name>
</gene>
<feature type="domain" description="HTH gntR-type" evidence="4">
    <location>
        <begin position="11"/>
        <end position="79"/>
    </location>
</feature>
<dbReference type="RefSeq" id="WP_252622708.1">
    <property type="nucleotide sequence ID" value="NZ_CP099490.1"/>
</dbReference>
<dbReference type="InterPro" id="IPR036388">
    <property type="entry name" value="WH-like_DNA-bd_sf"/>
</dbReference>
<dbReference type="InterPro" id="IPR000524">
    <property type="entry name" value="Tscrpt_reg_HTH_GntR"/>
</dbReference>
<dbReference type="SUPFAM" id="SSF46785">
    <property type="entry name" value="Winged helix' DNA-binding domain"/>
    <property type="match status" value="1"/>
</dbReference>
<reference evidence="5" key="1">
    <citation type="submission" date="2022-06" db="EMBL/GenBank/DDBJ databases">
        <title>Ornithinimicrobium JY.X270.</title>
        <authorList>
            <person name="Huang Y."/>
        </authorList>
    </citation>
    <scope>NUCLEOTIDE SEQUENCE</scope>
    <source>
        <strain evidence="5">JY.X270</strain>
    </source>
</reference>